<feature type="binding site" evidence="7">
    <location>
        <begin position="86"/>
        <end position="87"/>
    </location>
    <ligand>
        <name>(2S)-2-hydroxy-3-oxobutyl phosphate</name>
        <dbReference type="ChEBI" id="CHEBI:58830"/>
    </ligand>
</feature>
<evidence type="ECO:0000256" key="3">
    <source>
        <dbReference type="ARBA" id="ARBA00012664"/>
    </source>
</evidence>
<comment type="catalytic activity">
    <reaction evidence="6 7">
        <text>(2S)-2-hydroxy-3-oxobutyl phosphate + 5-amino-6-(D-ribitylamino)uracil = 6,7-dimethyl-8-(1-D-ribityl)lumazine + phosphate + 2 H2O + H(+)</text>
        <dbReference type="Rhea" id="RHEA:26152"/>
        <dbReference type="ChEBI" id="CHEBI:15377"/>
        <dbReference type="ChEBI" id="CHEBI:15378"/>
        <dbReference type="ChEBI" id="CHEBI:15934"/>
        <dbReference type="ChEBI" id="CHEBI:43474"/>
        <dbReference type="ChEBI" id="CHEBI:58201"/>
        <dbReference type="ChEBI" id="CHEBI:58830"/>
        <dbReference type="EC" id="2.5.1.78"/>
    </reaction>
</comment>
<evidence type="ECO:0000256" key="4">
    <source>
        <dbReference type="ARBA" id="ARBA00022619"/>
    </source>
</evidence>
<feature type="binding site" evidence="7">
    <location>
        <position position="119"/>
    </location>
    <ligand>
        <name>5-amino-6-(D-ribitylamino)uracil</name>
        <dbReference type="ChEBI" id="CHEBI:15934"/>
    </ligand>
</feature>
<evidence type="ECO:0000313" key="8">
    <source>
        <dbReference type="EMBL" id="QSQ24928.1"/>
    </source>
</evidence>
<keyword evidence="5 7" id="KW-0808">Transferase</keyword>
<dbReference type="GO" id="GO:0000906">
    <property type="term" value="F:6,7-dimethyl-8-ribityllumazine synthase activity"/>
    <property type="evidence" value="ECO:0007669"/>
    <property type="project" value="UniProtKB-EC"/>
</dbReference>
<reference evidence="8 9" key="1">
    <citation type="submission" date="2021-02" db="EMBL/GenBank/DDBJ databases">
        <title>De Novo genome assembly of isolated myxobacteria.</title>
        <authorList>
            <person name="Stevens D.C."/>
        </authorList>
    </citation>
    <scope>NUCLEOTIDE SEQUENCE [LARGE SCALE GENOMIC DNA]</scope>
    <source>
        <strain evidence="9">SCPEA02</strain>
    </source>
</reference>
<evidence type="ECO:0000256" key="1">
    <source>
        <dbReference type="ARBA" id="ARBA00004917"/>
    </source>
</evidence>
<sequence length="167" mass="17593">MPRYFDGDFLPPKGRFAICVARFNGFITEELAKGAVDTLVRHGVADADIDVYRCPGTYELPGLVRRVTESRQYVGVITLGAVIRGGTPHFDYVAGECAKGIGQVAFSAAAGTPATAVTFGVLTCDTVEQAIDRAGVKAGNKGAEATLACIEMVNLYAKMAATEGRKA</sequence>
<feature type="binding site" evidence="7">
    <location>
        <begin position="57"/>
        <end position="59"/>
    </location>
    <ligand>
        <name>5-amino-6-(D-ribitylamino)uracil</name>
        <dbReference type="ChEBI" id="CHEBI:15934"/>
    </ligand>
</feature>
<organism evidence="8 9">
    <name type="scientific">Pyxidicoccus parkwayensis</name>
    <dbReference type="NCBI Taxonomy" id="2813578"/>
    <lineage>
        <taxon>Bacteria</taxon>
        <taxon>Pseudomonadati</taxon>
        <taxon>Myxococcota</taxon>
        <taxon>Myxococcia</taxon>
        <taxon>Myxococcales</taxon>
        <taxon>Cystobacterineae</taxon>
        <taxon>Myxococcaceae</taxon>
        <taxon>Pyxidicoccus</taxon>
    </lineage>
</organism>
<dbReference type="EMBL" id="CP071090">
    <property type="protein sequence ID" value="QSQ24928.1"/>
    <property type="molecule type" value="Genomic_DNA"/>
</dbReference>
<comment type="similarity">
    <text evidence="2 7">Belongs to the DMRL synthase family.</text>
</comment>
<dbReference type="InterPro" id="IPR036467">
    <property type="entry name" value="LS/RS_sf"/>
</dbReference>
<accession>A0ABX7P385</accession>
<evidence type="ECO:0000256" key="6">
    <source>
        <dbReference type="ARBA" id="ARBA00048785"/>
    </source>
</evidence>
<evidence type="ECO:0000256" key="5">
    <source>
        <dbReference type="ARBA" id="ARBA00022679"/>
    </source>
</evidence>
<dbReference type="Pfam" id="PF00885">
    <property type="entry name" value="DMRL_synthase"/>
    <property type="match status" value="1"/>
</dbReference>
<dbReference type="PANTHER" id="PTHR21058:SF0">
    <property type="entry name" value="6,7-DIMETHYL-8-RIBITYLLUMAZINE SYNTHASE"/>
    <property type="match status" value="1"/>
</dbReference>
<dbReference type="SUPFAM" id="SSF52121">
    <property type="entry name" value="Lumazine synthase"/>
    <property type="match status" value="1"/>
</dbReference>
<comment type="function">
    <text evidence="7">Catalyzes the formation of 6,7-dimethyl-8-ribityllumazine by condensation of 5-amino-6-(D-ribitylamino)uracil with 3,4-dihydroxy-2-butanone 4-phosphate. This is the penultimate step in the biosynthesis of riboflavin.</text>
</comment>
<dbReference type="RefSeq" id="WP_206726488.1">
    <property type="nucleotide sequence ID" value="NZ_CP071090.1"/>
</dbReference>
<comment type="pathway">
    <text evidence="1 7">Cofactor biosynthesis; riboflavin biosynthesis; riboflavin from 2-hydroxy-3-oxobutyl phosphate and 5-amino-6-(D-ribitylamino)uracil: step 1/2.</text>
</comment>
<gene>
    <name evidence="7" type="primary">ribH</name>
    <name evidence="8" type="ORF">JY651_08300</name>
</gene>
<keyword evidence="9" id="KW-1185">Reference proteome</keyword>
<dbReference type="NCBIfam" id="TIGR00114">
    <property type="entry name" value="lumazine-synth"/>
    <property type="match status" value="1"/>
</dbReference>
<feature type="active site" description="Proton donor" evidence="7">
    <location>
        <position position="89"/>
    </location>
</feature>
<name>A0ABX7P385_9BACT</name>
<protein>
    <recommendedName>
        <fullName evidence="3 7">6,7-dimethyl-8-ribityllumazine synthase</fullName>
        <shortName evidence="7">DMRL synthase</shortName>
        <shortName evidence="7">LS</shortName>
        <shortName evidence="7">Lumazine synthase</shortName>
        <ecNumber evidence="3 7">2.5.1.78</ecNumber>
    </recommendedName>
</protein>
<dbReference type="PANTHER" id="PTHR21058">
    <property type="entry name" value="6,7-DIMETHYL-8-RIBITYLLUMAZINE SYNTHASE DMRL SYNTHASE LUMAZINE SYNTHASE"/>
    <property type="match status" value="1"/>
</dbReference>
<keyword evidence="4 7" id="KW-0686">Riboflavin biosynthesis</keyword>
<feature type="binding site" evidence="7">
    <location>
        <begin position="81"/>
        <end position="83"/>
    </location>
    <ligand>
        <name>5-amino-6-(D-ribitylamino)uracil</name>
        <dbReference type="ChEBI" id="CHEBI:15934"/>
    </ligand>
</feature>
<dbReference type="Gene3D" id="3.40.50.960">
    <property type="entry name" value="Lumazine/riboflavin synthase"/>
    <property type="match status" value="1"/>
</dbReference>
<dbReference type="Proteomes" id="UP000662747">
    <property type="component" value="Chromosome"/>
</dbReference>
<evidence type="ECO:0000256" key="2">
    <source>
        <dbReference type="ARBA" id="ARBA00007424"/>
    </source>
</evidence>
<dbReference type="InterPro" id="IPR002180">
    <property type="entry name" value="LS/RS"/>
</dbReference>
<dbReference type="EC" id="2.5.1.78" evidence="3 7"/>
<dbReference type="InterPro" id="IPR034964">
    <property type="entry name" value="LS"/>
</dbReference>
<feature type="binding site" evidence="7">
    <location>
        <position position="133"/>
    </location>
    <ligand>
        <name>(2S)-2-hydroxy-3-oxobutyl phosphate</name>
        <dbReference type="ChEBI" id="CHEBI:58830"/>
    </ligand>
</feature>
<proteinExistence type="inferred from homology"/>
<evidence type="ECO:0000313" key="9">
    <source>
        <dbReference type="Proteomes" id="UP000662747"/>
    </source>
</evidence>
<dbReference type="HAMAP" id="MF_00178">
    <property type="entry name" value="Lumazine_synth"/>
    <property type="match status" value="1"/>
</dbReference>
<evidence type="ECO:0000256" key="7">
    <source>
        <dbReference type="HAMAP-Rule" id="MF_00178"/>
    </source>
</evidence>
<dbReference type="CDD" id="cd09209">
    <property type="entry name" value="Lumazine_synthase-I"/>
    <property type="match status" value="1"/>
</dbReference>
<feature type="binding site" evidence="7">
    <location>
        <position position="23"/>
    </location>
    <ligand>
        <name>5-amino-6-(D-ribitylamino)uracil</name>
        <dbReference type="ChEBI" id="CHEBI:15934"/>
    </ligand>
</feature>